<comment type="caution">
    <text evidence="4">The sequence shown here is derived from an EMBL/GenBank/DDBJ whole genome shotgun (WGS) entry which is preliminary data.</text>
</comment>
<dbReference type="EMBL" id="JABCRI010000011">
    <property type="protein sequence ID" value="KAF8398375.1"/>
    <property type="molecule type" value="Genomic_DNA"/>
</dbReference>
<organism evidence="4 5">
    <name type="scientific">Tetracentron sinense</name>
    <name type="common">Spur-leaf</name>
    <dbReference type="NCBI Taxonomy" id="13715"/>
    <lineage>
        <taxon>Eukaryota</taxon>
        <taxon>Viridiplantae</taxon>
        <taxon>Streptophyta</taxon>
        <taxon>Embryophyta</taxon>
        <taxon>Tracheophyta</taxon>
        <taxon>Spermatophyta</taxon>
        <taxon>Magnoliopsida</taxon>
        <taxon>Trochodendrales</taxon>
        <taxon>Trochodendraceae</taxon>
        <taxon>Tetracentron</taxon>
    </lineage>
</organism>
<evidence type="ECO:0000313" key="4">
    <source>
        <dbReference type="EMBL" id="KAF8398375.1"/>
    </source>
</evidence>
<feature type="compositionally biased region" description="Basic residues" evidence="3">
    <location>
        <begin position="7"/>
        <end position="25"/>
    </location>
</feature>
<name>A0A834Z149_TETSI</name>
<dbReference type="PANTHER" id="PTHR33142">
    <property type="entry name" value="CYCLIN-DEPENDENT PROTEIN KINASE INHIBITOR SMR13"/>
    <property type="match status" value="1"/>
</dbReference>
<protein>
    <submittedName>
        <fullName evidence="4">Uncharacterized protein</fullName>
    </submittedName>
</protein>
<dbReference type="GO" id="GO:0032875">
    <property type="term" value="P:regulation of DNA endoreduplication"/>
    <property type="evidence" value="ECO:0007669"/>
    <property type="project" value="InterPro"/>
</dbReference>
<evidence type="ECO:0000256" key="1">
    <source>
        <dbReference type="ARBA" id="ARBA00023013"/>
    </source>
</evidence>
<feature type="region of interest" description="Disordered" evidence="3">
    <location>
        <begin position="1"/>
        <end position="98"/>
    </location>
</feature>
<accession>A0A834Z149</accession>
<evidence type="ECO:0000256" key="3">
    <source>
        <dbReference type="SAM" id="MobiDB-lite"/>
    </source>
</evidence>
<dbReference type="OrthoDB" id="1840446at2759"/>
<reference evidence="4 5" key="1">
    <citation type="submission" date="2020-04" db="EMBL/GenBank/DDBJ databases">
        <title>Plant Genome Project.</title>
        <authorList>
            <person name="Zhang R.-G."/>
        </authorList>
    </citation>
    <scope>NUCLEOTIDE SEQUENCE [LARGE SCALE GENOMIC DNA]</scope>
    <source>
        <strain evidence="4">YNK0</strain>
        <tissue evidence="4">Leaf</tissue>
    </source>
</reference>
<dbReference type="AlphaFoldDB" id="A0A834Z149"/>
<evidence type="ECO:0000256" key="2">
    <source>
        <dbReference type="ARBA" id="ARBA00023306"/>
    </source>
</evidence>
<dbReference type="Proteomes" id="UP000655225">
    <property type="component" value="Unassembled WGS sequence"/>
</dbReference>
<gene>
    <name evidence="4" type="ORF">HHK36_017302</name>
</gene>
<dbReference type="OMA" id="LESSXAS"/>
<dbReference type="GO" id="GO:0004860">
    <property type="term" value="F:protein kinase inhibitor activity"/>
    <property type="evidence" value="ECO:0007669"/>
    <property type="project" value="UniProtKB-KW"/>
</dbReference>
<keyword evidence="1" id="KW-0649">Protein kinase inhibitor</keyword>
<sequence length="124" mass="14300">MVPSSSSRRRKRRGRRTQYKRRILRSKNQEKSMELPFNSTTTSSEKITKINEEDENGHVDISTSGFSTPKAKKFRIPEIRSCPPAPKKQRVTTSNCSSQRSPIAFFAHPDLELFFFNALRDIPV</sequence>
<dbReference type="InterPro" id="IPR040389">
    <property type="entry name" value="SMR"/>
</dbReference>
<dbReference type="PANTHER" id="PTHR33142:SF8">
    <property type="entry name" value="CYCLIN-DEPENDENT PROTEIN KINASE INHIBITOR SMR9"/>
    <property type="match status" value="1"/>
</dbReference>
<keyword evidence="2" id="KW-0131">Cell cycle</keyword>
<evidence type="ECO:0000313" key="5">
    <source>
        <dbReference type="Proteomes" id="UP000655225"/>
    </source>
</evidence>
<proteinExistence type="predicted"/>
<dbReference type="GO" id="GO:0005634">
    <property type="term" value="C:nucleus"/>
    <property type="evidence" value="ECO:0007669"/>
    <property type="project" value="TreeGrafter"/>
</dbReference>
<keyword evidence="5" id="KW-1185">Reference proteome</keyword>